<comment type="caution">
    <text evidence="1">The sequence shown here is derived from an EMBL/GenBank/DDBJ whole genome shotgun (WGS) entry which is preliminary data.</text>
</comment>
<dbReference type="InterPro" id="IPR023213">
    <property type="entry name" value="CAT-like_dom_sf"/>
</dbReference>
<gene>
    <name evidence="1" type="ORF">BDW59DRAFT_169986</name>
</gene>
<dbReference type="PANTHER" id="PTHR42034:SF1">
    <property type="entry name" value="CONDENSATION DOMAIN-CONTAINING PROTEIN"/>
    <property type="match status" value="1"/>
</dbReference>
<evidence type="ECO:0000313" key="1">
    <source>
        <dbReference type="EMBL" id="KAL2830812.1"/>
    </source>
</evidence>
<reference evidence="1 2" key="1">
    <citation type="submission" date="2024-07" db="EMBL/GenBank/DDBJ databases">
        <title>Section-level genome sequencing and comparative genomics of Aspergillus sections Usti and Cavernicolus.</title>
        <authorList>
            <consortium name="Lawrence Berkeley National Laboratory"/>
            <person name="Nybo J.L."/>
            <person name="Vesth T.C."/>
            <person name="Theobald S."/>
            <person name="Frisvad J.C."/>
            <person name="Larsen T.O."/>
            <person name="Kjaerboelling I."/>
            <person name="Rothschild-Mancinelli K."/>
            <person name="Lyhne E.K."/>
            <person name="Kogle M.E."/>
            <person name="Barry K."/>
            <person name="Clum A."/>
            <person name="Na H."/>
            <person name="Ledsgaard L."/>
            <person name="Lin J."/>
            <person name="Lipzen A."/>
            <person name="Kuo A."/>
            <person name="Riley R."/>
            <person name="Mondo S."/>
            <person name="LaButti K."/>
            <person name="Haridas S."/>
            <person name="Pangalinan J."/>
            <person name="Salamov A.A."/>
            <person name="Simmons B.A."/>
            <person name="Magnuson J.K."/>
            <person name="Chen J."/>
            <person name="Drula E."/>
            <person name="Henrissat B."/>
            <person name="Wiebenga A."/>
            <person name="Lubbers R.J."/>
            <person name="Gomes A.C."/>
            <person name="Makela M.R."/>
            <person name="Stajich J."/>
            <person name="Grigoriev I.V."/>
            <person name="Mortensen U.H."/>
            <person name="De vries R.P."/>
            <person name="Baker S.E."/>
            <person name="Andersen M.R."/>
        </authorList>
    </citation>
    <scope>NUCLEOTIDE SEQUENCE [LARGE SCALE GENOMIC DNA]</scope>
    <source>
        <strain evidence="1 2">CBS 600.67</strain>
    </source>
</reference>
<dbReference type="SUPFAM" id="SSF52777">
    <property type="entry name" value="CoA-dependent acyltransferases"/>
    <property type="match status" value="1"/>
</dbReference>
<proteinExistence type="predicted"/>
<dbReference type="Proteomes" id="UP001610335">
    <property type="component" value="Unassembled WGS sequence"/>
</dbReference>
<evidence type="ECO:0008006" key="3">
    <source>
        <dbReference type="Google" id="ProtNLM"/>
    </source>
</evidence>
<dbReference type="Gene3D" id="3.30.559.30">
    <property type="entry name" value="Nonribosomal peptide synthetase, condensation domain"/>
    <property type="match status" value="1"/>
</dbReference>
<protein>
    <recommendedName>
        <fullName evidence="3">Condensation domain-containing protein</fullName>
    </recommendedName>
</protein>
<dbReference type="Gene3D" id="3.30.559.10">
    <property type="entry name" value="Chloramphenicol acetyltransferase-like domain"/>
    <property type="match status" value="1"/>
</dbReference>
<keyword evidence="2" id="KW-1185">Reference proteome</keyword>
<dbReference type="PANTHER" id="PTHR42034">
    <property type="entry name" value="CHROMOSOME 7, WHOLE GENOME SHOTGUN SEQUENCE-RELATED"/>
    <property type="match status" value="1"/>
</dbReference>
<name>A0ABR4ISR7_9EURO</name>
<accession>A0ABR4ISR7</accession>
<dbReference type="EMBL" id="JBFXLS010000011">
    <property type="protein sequence ID" value="KAL2830812.1"/>
    <property type="molecule type" value="Genomic_DNA"/>
</dbReference>
<organism evidence="1 2">
    <name type="scientific">Aspergillus cavernicola</name>
    <dbReference type="NCBI Taxonomy" id="176166"/>
    <lineage>
        <taxon>Eukaryota</taxon>
        <taxon>Fungi</taxon>
        <taxon>Dikarya</taxon>
        <taxon>Ascomycota</taxon>
        <taxon>Pezizomycotina</taxon>
        <taxon>Eurotiomycetes</taxon>
        <taxon>Eurotiomycetidae</taxon>
        <taxon>Eurotiales</taxon>
        <taxon>Aspergillaceae</taxon>
        <taxon>Aspergillus</taxon>
        <taxon>Aspergillus subgen. Nidulantes</taxon>
    </lineage>
</organism>
<sequence>MSWSQVSSNRWERPLVGMDQYHFYFAKLSGALENNNGREQYTIHSKVKVEIKLPDIESALKHAWEQARYEEPDIATFMDGETKVYEVPDNTAPQEWLDSTFIISDTIDAEGLYRDAPRIKQATLYYLPKSTEIVLLAHHYTIDGVGALMWWHNYLSAVADPKPDITFGNEHVRLAPSLPEVIAIGSTVPPTLEQSERATSMLVDYTSRLPGIGIASKVGKVPPGQCQTATYTYSPETTAAIVRACKLNGITVTSAVHAAFIRVMIKHADPESNTSRYTSAIELNLRDYLRAPYNKSATANYFTPLPFSVNLPASFTELVKALGHNYRTNVRDHPEILELTGLFTQALADIVKTPEYKAAPIPSDSLLSSLGVVEKYLRSSYSGTVVVKDFGFGLDIMLGMNSLHFYTFNDRLRLVYNYNDGYQDGAKLREYLDDMEKVLREELLDSAAA</sequence>
<evidence type="ECO:0000313" key="2">
    <source>
        <dbReference type="Proteomes" id="UP001610335"/>
    </source>
</evidence>